<dbReference type="PROSITE" id="PS51257">
    <property type="entry name" value="PROKAR_LIPOPROTEIN"/>
    <property type="match status" value="1"/>
</dbReference>
<evidence type="ECO:0000313" key="2">
    <source>
        <dbReference type="Proteomes" id="UP001501470"/>
    </source>
</evidence>
<dbReference type="EMBL" id="BAAAQD010000023">
    <property type="protein sequence ID" value="GAA1553038.1"/>
    <property type="molecule type" value="Genomic_DNA"/>
</dbReference>
<accession>A0ABN2C6Q6</accession>
<dbReference type="RefSeq" id="WP_344509900.1">
    <property type="nucleotide sequence ID" value="NZ_BAAAQD010000023.1"/>
</dbReference>
<name>A0ABN2C6Q6_9ACTN</name>
<organism evidence="1 2">
    <name type="scientific">Dactylosporangium maewongense</name>
    <dbReference type="NCBI Taxonomy" id="634393"/>
    <lineage>
        <taxon>Bacteria</taxon>
        <taxon>Bacillati</taxon>
        <taxon>Actinomycetota</taxon>
        <taxon>Actinomycetes</taxon>
        <taxon>Micromonosporales</taxon>
        <taxon>Micromonosporaceae</taxon>
        <taxon>Dactylosporangium</taxon>
    </lineage>
</organism>
<protein>
    <recommendedName>
        <fullName evidence="3">Lipoprotein</fullName>
    </recommendedName>
</protein>
<evidence type="ECO:0008006" key="3">
    <source>
        <dbReference type="Google" id="ProtNLM"/>
    </source>
</evidence>
<evidence type="ECO:0000313" key="1">
    <source>
        <dbReference type="EMBL" id="GAA1553038.1"/>
    </source>
</evidence>
<reference evidence="1 2" key="1">
    <citation type="journal article" date="2019" name="Int. J. Syst. Evol. Microbiol.">
        <title>The Global Catalogue of Microorganisms (GCM) 10K type strain sequencing project: providing services to taxonomists for standard genome sequencing and annotation.</title>
        <authorList>
            <consortium name="The Broad Institute Genomics Platform"/>
            <consortium name="The Broad Institute Genome Sequencing Center for Infectious Disease"/>
            <person name="Wu L."/>
            <person name="Ma J."/>
        </authorList>
    </citation>
    <scope>NUCLEOTIDE SEQUENCE [LARGE SCALE GENOMIC DNA]</scope>
    <source>
        <strain evidence="1 2">JCM 15933</strain>
    </source>
</reference>
<sequence>MRIVVVLVLVGLLAVGCGDGGRRDAASATATRLLTAVRDGDGATACRLLAPGTVSALERSADAPCAAAILDEDLPAPDAVRHVDVYGQWARVVHAGDTEFLAVFPGGWRVVAAGCQSRGERPYQCAVEGD</sequence>
<dbReference type="Proteomes" id="UP001501470">
    <property type="component" value="Unassembled WGS sequence"/>
</dbReference>
<gene>
    <name evidence="1" type="ORF">GCM10009827_087180</name>
</gene>
<proteinExistence type="predicted"/>
<comment type="caution">
    <text evidence="1">The sequence shown here is derived from an EMBL/GenBank/DDBJ whole genome shotgun (WGS) entry which is preliminary data.</text>
</comment>
<keyword evidence="2" id="KW-1185">Reference proteome</keyword>